<proteinExistence type="predicted"/>
<accession>A0A7S3IG54</accession>
<keyword evidence="1" id="KW-0472">Membrane</keyword>
<dbReference type="EMBL" id="HBIH01008093">
    <property type="protein sequence ID" value="CAE0322734.1"/>
    <property type="molecule type" value="Transcribed_RNA"/>
</dbReference>
<gene>
    <name evidence="2" type="ORF">SINC0208_LOCUS3318</name>
</gene>
<sequence length="102" mass="10367">MSLVFVTRVIVGASLVILAGVLLGLLAPCTPTATAVTAAATAAAAACGLLPVSIIGLAFAFILQDLVSRSDLLELIQGRLVLVADPVRVVELSQSEEAVLDL</sequence>
<evidence type="ECO:0000313" key="2">
    <source>
        <dbReference type="EMBL" id="CAE0322734.1"/>
    </source>
</evidence>
<feature type="transmembrane region" description="Helical" evidence="1">
    <location>
        <begin position="5"/>
        <end position="27"/>
    </location>
</feature>
<evidence type="ECO:0000256" key="1">
    <source>
        <dbReference type="SAM" id="Phobius"/>
    </source>
</evidence>
<feature type="transmembrane region" description="Helical" evidence="1">
    <location>
        <begin position="39"/>
        <end position="63"/>
    </location>
</feature>
<protein>
    <submittedName>
        <fullName evidence="2">Uncharacterized protein</fullName>
    </submittedName>
</protein>
<name>A0A7S3IG54_9SPIT</name>
<dbReference type="AlphaFoldDB" id="A0A7S3IG54"/>
<keyword evidence="1" id="KW-0812">Transmembrane</keyword>
<organism evidence="2">
    <name type="scientific">Strombidium inclinatum</name>
    <dbReference type="NCBI Taxonomy" id="197538"/>
    <lineage>
        <taxon>Eukaryota</taxon>
        <taxon>Sar</taxon>
        <taxon>Alveolata</taxon>
        <taxon>Ciliophora</taxon>
        <taxon>Intramacronucleata</taxon>
        <taxon>Spirotrichea</taxon>
        <taxon>Oligotrichia</taxon>
        <taxon>Strombidiidae</taxon>
        <taxon>Strombidium</taxon>
    </lineage>
</organism>
<keyword evidence="1" id="KW-1133">Transmembrane helix</keyword>
<reference evidence="2" key="1">
    <citation type="submission" date="2021-01" db="EMBL/GenBank/DDBJ databases">
        <authorList>
            <person name="Corre E."/>
            <person name="Pelletier E."/>
            <person name="Niang G."/>
            <person name="Scheremetjew M."/>
            <person name="Finn R."/>
            <person name="Kale V."/>
            <person name="Holt S."/>
            <person name="Cochrane G."/>
            <person name="Meng A."/>
            <person name="Brown T."/>
            <person name="Cohen L."/>
        </authorList>
    </citation>
    <scope>NUCLEOTIDE SEQUENCE</scope>
    <source>
        <strain evidence="2">S3</strain>
    </source>
</reference>